<proteinExistence type="predicted"/>
<evidence type="ECO:0000313" key="8">
    <source>
        <dbReference type="EMBL" id="TDY50490.1"/>
    </source>
</evidence>
<feature type="chain" id="PRO_5020743447" evidence="7">
    <location>
        <begin position="21"/>
        <end position="142"/>
    </location>
</feature>
<feature type="signal peptide" evidence="7">
    <location>
        <begin position="1"/>
        <end position="20"/>
    </location>
</feature>
<keyword evidence="7" id="KW-0732">Signal</keyword>
<dbReference type="RefSeq" id="WP_243834892.1">
    <property type="nucleotide sequence ID" value="NZ_SORF01000002.1"/>
</dbReference>
<keyword evidence="3 6" id="KW-0812">Transmembrane</keyword>
<comment type="subcellular location">
    <subcellularLocation>
        <location evidence="1">Cell membrane</location>
    </subcellularLocation>
</comment>
<organism evidence="8 9">
    <name type="scientific">Alicyclobacillus sacchari</name>
    <dbReference type="NCBI Taxonomy" id="392010"/>
    <lineage>
        <taxon>Bacteria</taxon>
        <taxon>Bacillati</taxon>
        <taxon>Bacillota</taxon>
        <taxon>Bacilli</taxon>
        <taxon>Bacillales</taxon>
        <taxon>Alicyclobacillaceae</taxon>
        <taxon>Alicyclobacillus</taxon>
    </lineage>
</organism>
<keyword evidence="8" id="KW-0282">Flagellum</keyword>
<keyword evidence="2" id="KW-1003">Cell membrane</keyword>
<evidence type="ECO:0000256" key="7">
    <source>
        <dbReference type="SAM" id="SignalP"/>
    </source>
</evidence>
<dbReference type="AlphaFoldDB" id="A0A4R8LS75"/>
<accession>A0A4R8LS75</accession>
<evidence type="ECO:0000256" key="3">
    <source>
        <dbReference type="ARBA" id="ARBA00022692"/>
    </source>
</evidence>
<dbReference type="EMBL" id="SORF01000002">
    <property type="protein sequence ID" value="TDY50490.1"/>
    <property type="molecule type" value="Genomic_DNA"/>
</dbReference>
<evidence type="ECO:0000256" key="4">
    <source>
        <dbReference type="ARBA" id="ARBA00022989"/>
    </source>
</evidence>
<evidence type="ECO:0000256" key="1">
    <source>
        <dbReference type="ARBA" id="ARBA00004236"/>
    </source>
</evidence>
<keyword evidence="5 6" id="KW-0472">Membrane</keyword>
<keyword evidence="9" id="KW-1185">Reference proteome</keyword>
<feature type="transmembrane region" description="Helical" evidence="6">
    <location>
        <begin position="36"/>
        <end position="55"/>
    </location>
</feature>
<evidence type="ECO:0000256" key="6">
    <source>
        <dbReference type="SAM" id="Phobius"/>
    </source>
</evidence>
<dbReference type="Proteomes" id="UP000294581">
    <property type="component" value="Unassembled WGS sequence"/>
</dbReference>
<name>A0A4R8LS75_9BACL</name>
<gene>
    <name evidence="8" type="ORF">C7445_10242</name>
</gene>
<dbReference type="GO" id="GO:0044781">
    <property type="term" value="P:bacterial-type flagellum organization"/>
    <property type="evidence" value="ECO:0007669"/>
    <property type="project" value="InterPro"/>
</dbReference>
<keyword evidence="8" id="KW-0966">Cell projection</keyword>
<sequence>MRGVGLLLLLWAMPAPQVLAASNSAVPASGAGAYVKLIIAFIVVLLLLVLLFRFLGRRVGVVQRGSIQVIAARQLAPNRSVQVVEVGKKLYLLGVGENVQLLADVTDSYTVASDAGAGGSFGTTLQQVLAELRRDSRRNDEP</sequence>
<keyword evidence="8" id="KW-0969">Cilium</keyword>
<dbReference type="Pfam" id="PF04347">
    <property type="entry name" value="FliO"/>
    <property type="match status" value="1"/>
</dbReference>
<keyword evidence="4 6" id="KW-1133">Transmembrane helix</keyword>
<evidence type="ECO:0000256" key="2">
    <source>
        <dbReference type="ARBA" id="ARBA00022475"/>
    </source>
</evidence>
<reference evidence="8 9" key="1">
    <citation type="submission" date="2019-03" db="EMBL/GenBank/DDBJ databases">
        <title>Genomic Encyclopedia of Type Strains, Phase IV (KMG-IV): sequencing the most valuable type-strain genomes for metagenomic binning, comparative biology and taxonomic classification.</title>
        <authorList>
            <person name="Goeker M."/>
        </authorList>
    </citation>
    <scope>NUCLEOTIDE SEQUENCE [LARGE SCALE GENOMIC DNA]</scope>
    <source>
        <strain evidence="8 9">DSM 17974</strain>
    </source>
</reference>
<comment type="caution">
    <text evidence="8">The sequence shown here is derived from an EMBL/GenBank/DDBJ whole genome shotgun (WGS) entry which is preliminary data.</text>
</comment>
<dbReference type="GO" id="GO:0016020">
    <property type="term" value="C:membrane"/>
    <property type="evidence" value="ECO:0007669"/>
    <property type="project" value="InterPro"/>
</dbReference>
<evidence type="ECO:0000313" key="9">
    <source>
        <dbReference type="Proteomes" id="UP000294581"/>
    </source>
</evidence>
<evidence type="ECO:0000256" key="5">
    <source>
        <dbReference type="ARBA" id="ARBA00023136"/>
    </source>
</evidence>
<protein>
    <submittedName>
        <fullName evidence="8">Flagellar protein FliO/FliZ</fullName>
    </submittedName>
</protein>
<dbReference type="InterPro" id="IPR022781">
    <property type="entry name" value="Flagellar_biosynth_FliO"/>
</dbReference>